<comment type="caution">
    <text evidence="16">The sequence shown here is derived from an EMBL/GenBank/DDBJ whole genome shotgun (WGS) entry which is preliminary data.</text>
</comment>
<evidence type="ECO:0000256" key="1">
    <source>
        <dbReference type="ARBA" id="ARBA00002817"/>
    </source>
</evidence>
<dbReference type="PANTHER" id="PTHR12831:SF0">
    <property type="entry name" value="GENERAL TRANSCRIPTION FACTOR IIH SUBUNIT 3"/>
    <property type="match status" value="1"/>
</dbReference>
<comment type="similarity">
    <text evidence="3 14">Belongs to the TFB4 family.</text>
</comment>
<comment type="subunit">
    <text evidence="14">Component of the 7-subunit TFIIH core complex composed of XPB/SSL2, XPD/RAD3, SSL1, TFB1, TFB2, TFB4 and TFB5, which is active in NER. The core complex associates with the 3-subunit CTD-kinase module TFIIK composed of CCL1, KIN28 and TFB3 to form the 10-subunit holoenzyme (holo-TFIIH) active in transcription.</text>
</comment>
<keyword evidence="17" id="KW-1185">Reference proteome</keyword>
<evidence type="ECO:0000256" key="8">
    <source>
        <dbReference type="ARBA" id="ARBA00022833"/>
    </source>
</evidence>
<dbReference type="GO" id="GO:0006289">
    <property type="term" value="P:nucleotide-excision repair"/>
    <property type="evidence" value="ECO:0007669"/>
    <property type="project" value="UniProtKB-UniRule"/>
</dbReference>
<dbReference type="GO" id="GO:0008270">
    <property type="term" value="F:zinc ion binding"/>
    <property type="evidence" value="ECO:0007669"/>
    <property type="project" value="UniProtKB-KW"/>
</dbReference>
<evidence type="ECO:0000256" key="5">
    <source>
        <dbReference type="ARBA" id="ARBA00022723"/>
    </source>
</evidence>
<evidence type="ECO:0000256" key="10">
    <source>
        <dbReference type="ARBA" id="ARBA00023163"/>
    </source>
</evidence>
<evidence type="ECO:0000256" key="2">
    <source>
        <dbReference type="ARBA" id="ARBA00004123"/>
    </source>
</evidence>
<keyword evidence="7 14" id="KW-0863">Zinc-finger</keyword>
<proteinExistence type="inferred from homology"/>
<evidence type="ECO:0000256" key="4">
    <source>
        <dbReference type="ARBA" id="ARBA00021280"/>
    </source>
</evidence>
<comment type="function">
    <text evidence="1 14">Component of the general transcription and DNA repair factor IIH (TFIIH) core complex, which is involved in general and transcription-coupled nucleotide excision repair (NER) of damaged DNA and, when complexed to TFIIK, in RNA transcription by RNA polymerase II. In NER, TFIIH acts by opening DNA around the lesion to allow the excision of the damaged oligonucleotide and its replacement by a new DNA fragment. In transcription, TFIIH has an essential role in transcription initiation. When the pre-initiation complex (PIC) has been established, TFIIH is required for promoter opening and promoter escape. Phosphorylation of the C-terminal tail (CTD) of the largest subunit of RNA polymerase II by the kinase module TFIIK controls the initiation of transcription.</text>
</comment>
<name>A0A9P6VUU5_RHOMI</name>
<dbReference type="Gene3D" id="3.40.50.410">
    <property type="entry name" value="von Willebrand factor, type A domain"/>
    <property type="match status" value="1"/>
</dbReference>
<keyword evidence="5 14" id="KW-0479">Metal-binding</keyword>
<keyword evidence="11 14" id="KW-0234">DNA repair</keyword>
<dbReference type="PANTHER" id="PTHR12831">
    <property type="entry name" value="TRANSCRIPTION INITIATION FACTOR IIH TFIIH , POLYPEPTIDE 3-RELATED"/>
    <property type="match status" value="1"/>
</dbReference>
<accession>A0A9P6VUU5</accession>
<keyword evidence="10 14" id="KW-0804">Transcription</keyword>
<keyword evidence="8 14" id="KW-0862">Zinc</keyword>
<sequence length="419" mass="45115">MPRWKRSVAAGGSIDLNPVAWARAAVPDPHTGDQLSLENALDSVLVYCNAHLALRHENELAVFAAGPDISRQLYSSQLATAAAVASSSSAASTSTSTLADANTYQQFRQVDERIRTGVKELMDTLPDEPDGSELLFLRFRSSDRLVRDAHPLGTPIIYSVQSRRSTVNGSLSYVPHNSSRPRSERSEEKLMPPLYRDSDVNRLNTSDPFGSTNTAAAQSALKKAKPRIVILSVTQDASTQYVPIMNCIFSAQKNNIQIDVCKVHGADAVFLQQACHLTGGAYFRLQRRAGLLQYLMMGFLPGPTARRNLNQPKQEHVDLRAACFCHRKIVDIGYVCSVCLSIFCSPLPVCSTCRTKFPMSTLKRLGFGARPPGGSAAGGSATPKPRKRKAPPTDAAGAAAASNRPSPAPTAARGTPAPS</sequence>
<gene>
    <name evidence="16" type="primary">TFB4</name>
    <name evidence="16" type="ORF">C6P46_007153</name>
</gene>
<dbReference type="GO" id="GO:0005675">
    <property type="term" value="C:transcription factor TFIIH holo complex"/>
    <property type="evidence" value="ECO:0007669"/>
    <property type="project" value="UniProtKB-UniRule"/>
</dbReference>
<dbReference type="InterPro" id="IPR036465">
    <property type="entry name" value="vWFA_dom_sf"/>
</dbReference>
<evidence type="ECO:0000256" key="6">
    <source>
        <dbReference type="ARBA" id="ARBA00022763"/>
    </source>
</evidence>
<dbReference type="GO" id="GO:0000439">
    <property type="term" value="C:transcription factor TFIIH core complex"/>
    <property type="evidence" value="ECO:0007669"/>
    <property type="project" value="UniProtKB-UniRule"/>
</dbReference>
<evidence type="ECO:0000256" key="9">
    <source>
        <dbReference type="ARBA" id="ARBA00023015"/>
    </source>
</evidence>
<comment type="subcellular location">
    <subcellularLocation>
        <location evidence="2 14">Nucleus</location>
    </subcellularLocation>
</comment>
<evidence type="ECO:0000256" key="12">
    <source>
        <dbReference type="ARBA" id="ARBA00023242"/>
    </source>
</evidence>
<dbReference type="Pfam" id="PF03850">
    <property type="entry name" value="Tfb4"/>
    <property type="match status" value="2"/>
</dbReference>
<dbReference type="InterPro" id="IPR004600">
    <property type="entry name" value="TFIIH_Tfb4/GTF2H3"/>
</dbReference>
<feature type="compositionally biased region" description="Low complexity" evidence="15">
    <location>
        <begin position="392"/>
        <end position="419"/>
    </location>
</feature>
<evidence type="ECO:0000256" key="14">
    <source>
        <dbReference type="RuleBase" id="RU368090"/>
    </source>
</evidence>
<dbReference type="OrthoDB" id="17307at2759"/>
<feature type="compositionally biased region" description="Low complexity" evidence="15">
    <location>
        <begin position="368"/>
        <end position="383"/>
    </location>
</feature>
<feature type="region of interest" description="Disordered" evidence="15">
    <location>
        <begin position="169"/>
        <end position="189"/>
    </location>
</feature>
<feature type="region of interest" description="Disordered" evidence="15">
    <location>
        <begin position="368"/>
        <end position="419"/>
    </location>
</feature>
<evidence type="ECO:0000313" key="16">
    <source>
        <dbReference type="EMBL" id="KAG0656369.1"/>
    </source>
</evidence>
<dbReference type="AlphaFoldDB" id="A0A9P6VUU5"/>
<reference evidence="16 17" key="1">
    <citation type="submission" date="2020-11" db="EMBL/GenBank/DDBJ databases">
        <title>Kefir isolates.</title>
        <authorList>
            <person name="Marcisauskas S."/>
            <person name="Kim Y."/>
            <person name="Blasche S."/>
        </authorList>
    </citation>
    <scope>NUCLEOTIDE SEQUENCE [LARGE SCALE GENOMIC DNA]</scope>
    <source>
        <strain evidence="16 17">KR</strain>
    </source>
</reference>
<protein>
    <recommendedName>
        <fullName evidence="4 14">General transcription and DNA repair factor IIH subunit TFB4</fullName>
        <shortName evidence="14">TFIIH subunit TFB4</shortName>
    </recommendedName>
    <alternativeName>
        <fullName evidence="13 14">RNA polymerase II transcription factor B subunit 4</fullName>
    </alternativeName>
</protein>
<evidence type="ECO:0000256" key="13">
    <source>
        <dbReference type="ARBA" id="ARBA00033341"/>
    </source>
</evidence>
<dbReference type="EMBL" id="PUHQ01000099">
    <property type="protein sequence ID" value="KAG0656369.1"/>
    <property type="molecule type" value="Genomic_DNA"/>
</dbReference>
<keyword evidence="9 14" id="KW-0805">Transcription regulation</keyword>
<organism evidence="16 17">
    <name type="scientific">Rhodotorula mucilaginosa</name>
    <name type="common">Yeast</name>
    <name type="synonym">Rhodotorula rubra</name>
    <dbReference type="NCBI Taxonomy" id="5537"/>
    <lineage>
        <taxon>Eukaryota</taxon>
        <taxon>Fungi</taxon>
        <taxon>Dikarya</taxon>
        <taxon>Basidiomycota</taxon>
        <taxon>Pucciniomycotina</taxon>
        <taxon>Microbotryomycetes</taxon>
        <taxon>Sporidiobolales</taxon>
        <taxon>Sporidiobolaceae</taxon>
        <taxon>Rhodotorula</taxon>
    </lineage>
</organism>
<dbReference type="GO" id="GO:0006355">
    <property type="term" value="P:regulation of DNA-templated transcription"/>
    <property type="evidence" value="ECO:0007669"/>
    <property type="project" value="InterPro"/>
</dbReference>
<evidence type="ECO:0000313" key="17">
    <source>
        <dbReference type="Proteomes" id="UP000777482"/>
    </source>
</evidence>
<evidence type="ECO:0000256" key="3">
    <source>
        <dbReference type="ARBA" id="ARBA00005273"/>
    </source>
</evidence>
<keyword evidence="6 14" id="KW-0227">DNA damage</keyword>
<keyword evidence="12 14" id="KW-0539">Nucleus</keyword>
<dbReference type="Proteomes" id="UP000777482">
    <property type="component" value="Unassembled WGS sequence"/>
</dbReference>
<evidence type="ECO:0000256" key="7">
    <source>
        <dbReference type="ARBA" id="ARBA00022771"/>
    </source>
</evidence>
<evidence type="ECO:0000256" key="11">
    <source>
        <dbReference type="ARBA" id="ARBA00023204"/>
    </source>
</evidence>
<evidence type="ECO:0000256" key="15">
    <source>
        <dbReference type="SAM" id="MobiDB-lite"/>
    </source>
</evidence>